<dbReference type="CDD" id="cd00340">
    <property type="entry name" value="GSH_Peroxidase"/>
    <property type="match status" value="1"/>
</dbReference>
<feature type="signal peptide" evidence="6">
    <location>
        <begin position="1"/>
        <end position="19"/>
    </location>
</feature>
<gene>
    <name evidence="8" type="ORF">CWE09_01485</name>
</gene>
<dbReference type="PANTHER" id="PTHR11592:SF44">
    <property type="entry name" value="GLUTATHIONE PEROXIDASE"/>
    <property type="match status" value="1"/>
</dbReference>
<dbReference type="InterPro" id="IPR013766">
    <property type="entry name" value="Thioredoxin_domain"/>
</dbReference>
<feature type="active site" evidence="4">
    <location>
        <position position="59"/>
    </location>
</feature>
<dbReference type="Gene3D" id="3.40.30.10">
    <property type="entry name" value="Glutaredoxin"/>
    <property type="match status" value="1"/>
</dbReference>
<dbReference type="PROSITE" id="PS00460">
    <property type="entry name" value="GLUTATHIONE_PEROXID_1"/>
    <property type="match status" value="1"/>
</dbReference>
<dbReference type="RefSeq" id="WP_126802135.1">
    <property type="nucleotide sequence ID" value="NZ_PIPL01000001.1"/>
</dbReference>
<dbReference type="OrthoDB" id="9785502at2"/>
<keyword evidence="6" id="KW-0732">Signal</keyword>
<organism evidence="8 9">
    <name type="scientific">Aliidiomarina minuta</name>
    <dbReference type="NCBI Taxonomy" id="880057"/>
    <lineage>
        <taxon>Bacteria</taxon>
        <taxon>Pseudomonadati</taxon>
        <taxon>Pseudomonadota</taxon>
        <taxon>Gammaproteobacteria</taxon>
        <taxon>Alteromonadales</taxon>
        <taxon>Idiomarinaceae</taxon>
        <taxon>Aliidiomarina</taxon>
    </lineage>
</organism>
<feature type="domain" description="Thioredoxin" evidence="7">
    <location>
        <begin position="7"/>
        <end position="179"/>
    </location>
</feature>
<evidence type="ECO:0000313" key="8">
    <source>
        <dbReference type="EMBL" id="RUO25436.1"/>
    </source>
</evidence>
<evidence type="ECO:0000256" key="1">
    <source>
        <dbReference type="ARBA" id="ARBA00006926"/>
    </source>
</evidence>
<name>A0A432W630_9GAMM</name>
<evidence type="ECO:0000256" key="2">
    <source>
        <dbReference type="ARBA" id="ARBA00022559"/>
    </source>
</evidence>
<dbReference type="EMBL" id="PIPL01000001">
    <property type="protein sequence ID" value="RUO25436.1"/>
    <property type="molecule type" value="Genomic_DNA"/>
</dbReference>
<dbReference type="AlphaFoldDB" id="A0A432W630"/>
<dbReference type="PROSITE" id="PS51355">
    <property type="entry name" value="GLUTATHIONE_PEROXID_3"/>
    <property type="match status" value="1"/>
</dbReference>
<feature type="chain" id="PRO_5019347323" description="Glutathione peroxidase" evidence="6">
    <location>
        <begin position="20"/>
        <end position="179"/>
    </location>
</feature>
<keyword evidence="3 5" id="KW-0560">Oxidoreductase</keyword>
<sequence length="179" mass="20081">MLHKFLLATALLVPGFAVAAECLGPLQGEQRGLRTDDSLNLCQLSQDKVVLVVNTASRCGFTGQFEGLEALYQKYREQDFTIIGFPSDSFRQEHADEAETAEVCYVNYGVTFPMLATSKVRGSDANPVFAELIEQTGKAPRWNFYKYLVDREGKVVDVYSSTTRPDDQRLQRDIENALQ</sequence>
<keyword evidence="2 5" id="KW-0575">Peroxidase</keyword>
<accession>A0A432W630</accession>
<dbReference type="Proteomes" id="UP000288293">
    <property type="component" value="Unassembled WGS sequence"/>
</dbReference>
<evidence type="ECO:0000256" key="4">
    <source>
        <dbReference type="PIRSR" id="PIRSR000303-1"/>
    </source>
</evidence>
<evidence type="ECO:0000256" key="3">
    <source>
        <dbReference type="ARBA" id="ARBA00023002"/>
    </source>
</evidence>
<evidence type="ECO:0000313" key="9">
    <source>
        <dbReference type="Proteomes" id="UP000288293"/>
    </source>
</evidence>
<dbReference type="Pfam" id="PF00255">
    <property type="entry name" value="GSHPx"/>
    <property type="match status" value="1"/>
</dbReference>
<reference evidence="8 9" key="1">
    <citation type="journal article" date="2011" name="Front. Microbiol.">
        <title>Genomic signatures of strain selection and enhancement in Bacillus atrophaeus var. globigii, a historical biowarfare simulant.</title>
        <authorList>
            <person name="Gibbons H.S."/>
            <person name="Broomall S.M."/>
            <person name="McNew L.A."/>
            <person name="Daligault H."/>
            <person name="Chapman C."/>
            <person name="Bruce D."/>
            <person name="Karavis M."/>
            <person name="Krepps M."/>
            <person name="McGregor P.A."/>
            <person name="Hong C."/>
            <person name="Park K.H."/>
            <person name="Akmal A."/>
            <person name="Feldman A."/>
            <person name="Lin J.S."/>
            <person name="Chang W.E."/>
            <person name="Higgs B.W."/>
            <person name="Demirev P."/>
            <person name="Lindquist J."/>
            <person name="Liem A."/>
            <person name="Fochler E."/>
            <person name="Read T.D."/>
            <person name="Tapia R."/>
            <person name="Johnson S."/>
            <person name="Bishop-Lilly K.A."/>
            <person name="Detter C."/>
            <person name="Han C."/>
            <person name="Sozhamannan S."/>
            <person name="Rosenzweig C.N."/>
            <person name="Skowronski E.W."/>
        </authorList>
    </citation>
    <scope>NUCLEOTIDE SEQUENCE [LARGE SCALE GENOMIC DNA]</scope>
    <source>
        <strain evidence="8 9">MLST1</strain>
    </source>
</reference>
<protein>
    <recommendedName>
        <fullName evidence="5">Glutathione peroxidase</fullName>
    </recommendedName>
</protein>
<dbReference type="GO" id="GO:0004601">
    <property type="term" value="F:peroxidase activity"/>
    <property type="evidence" value="ECO:0007669"/>
    <property type="project" value="UniProtKB-KW"/>
</dbReference>
<dbReference type="GO" id="GO:0034599">
    <property type="term" value="P:cellular response to oxidative stress"/>
    <property type="evidence" value="ECO:0007669"/>
    <property type="project" value="TreeGrafter"/>
</dbReference>
<comment type="similarity">
    <text evidence="1 5">Belongs to the glutathione peroxidase family.</text>
</comment>
<comment type="caution">
    <text evidence="8">The sequence shown here is derived from an EMBL/GenBank/DDBJ whole genome shotgun (WGS) entry which is preliminary data.</text>
</comment>
<dbReference type="PIRSF" id="PIRSF000303">
    <property type="entry name" value="Glutathion_perox"/>
    <property type="match status" value="1"/>
</dbReference>
<dbReference type="PROSITE" id="PS51352">
    <property type="entry name" value="THIOREDOXIN_2"/>
    <property type="match status" value="1"/>
</dbReference>
<dbReference type="InterPro" id="IPR029759">
    <property type="entry name" value="GPX_AS"/>
</dbReference>
<dbReference type="InterPro" id="IPR000889">
    <property type="entry name" value="Glutathione_peroxidase"/>
</dbReference>
<keyword evidence="9" id="KW-1185">Reference proteome</keyword>
<dbReference type="PANTHER" id="PTHR11592">
    <property type="entry name" value="GLUTATHIONE PEROXIDASE"/>
    <property type="match status" value="1"/>
</dbReference>
<dbReference type="InterPro" id="IPR036249">
    <property type="entry name" value="Thioredoxin-like_sf"/>
</dbReference>
<dbReference type="SUPFAM" id="SSF52833">
    <property type="entry name" value="Thioredoxin-like"/>
    <property type="match status" value="1"/>
</dbReference>
<evidence type="ECO:0000256" key="5">
    <source>
        <dbReference type="RuleBase" id="RU000499"/>
    </source>
</evidence>
<evidence type="ECO:0000256" key="6">
    <source>
        <dbReference type="SAM" id="SignalP"/>
    </source>
</evidence>
<proteinExistence type="inferred from homology"/>
<dbReference type="PRINTS" id="PR01011">
    <property type="entry name" value="GLUTPROXDASE"/>
</dbReference>
<evidence type="ECO:0000259" key="7">
    <source>
        <dbReference type="PROSITE" id="PS51352"/>
    </source>
</evidence>